<sequence length="320" mass="37024">MSIYRDNIVGFMIRPQVAISSCLMGERVRYDGQHKRSAYLVDQFNPFIEPLSVCPEVNSGMSVPRTPIQLRKTDFNIVLQDVAPPHHDHTASMQRFVLKLIEQSPYICGLITKSKSPSCGVTDTPMIRDKDNSVHYGSGYYVRLMRRECPHLPVIDDKAVLHQDYRHRFLLHCFTLGRFYQQVKINPENGARSFHNQHHLLFQSIDPMKSKELKQVLELWANGKATQQNYLTYLAHLLQKPFRVHHAFKALELFISQQEKSLQSSLRVLFKTLRRQDSDQWISALFAKHISQLSSQLTLDQIGDNPFFMPYPIELMAAAN</sequence>
<name>A0A316FY53_9GAMM</name>
<dbReference type="PANTHER" id="PTHR30087">
    <property type="entry name" value="INNER MEMBRANE PROTEIN"/>
    <property type="match status" value="1"/>
</dbReference>
<dbReference type="Pfam" id="PF04463">
    <property type="entry name" value="2-thiour_desulf"/>
    <property type="match status" value="1"/>
</dbReference>
<evidence type="ECO:0000313" key="2">
    <source>
        <dbReference type="Proteomes" id="UP000245790"/>
    </source>
</evidence>
<comment type="caution">
    <text evidence="1">The sequence shown here is derived from an EMBL/GenBank/DDBJ whole genome shotgun (WGS) entry which is preliminary data.</text>
</comment>
<organism evidence="1 2">
    <name type="scientific">Pleionea mediterranea</name>
    <dbReference type="NCBI Taxonomy" id="523701"/>
    <lineage>
        <taxon>Bacteria</taxon>
        <taxon>Pseudomonadati</taxon>
        <taxon>Pseudomonadota</taxon>
        <taxon>Gammaproteobacteria</taxon>
        <taxon>Oceanospirillales</taxon>
        <taxon>Pleioneaceae</taxon>
        <taxon>Pleionea</taxon>
    </lineage>
</organism>
<keyword evidence="2" id="KW-1185">Reference proteome</keyword>
<gene>
    <name evidence="1" type="ORF">C8D97_103170</name>
</gene>
<reference evidence="1 2" key="1">
    <citation type="submission" date="2018-05" db="EMBL/GenBank/DDBJ databases">
        <title>Genomic Encyclopedia of Type Strains, Phase IV (KMG-IV): sequencing the most valuable type-strain genomes for metagenomic binning, comparative biology and taxonomic classification.</title>
        <authorList>
            <person name="Goeker M."/>
        </authorList>
    </citation>
    <scope>NUCLEOTIDE SEQUENCE [LARGE SCALE GENOMIC DNA]</scope>
    <source>
        <strain evidence="1 2">DSM 25350</strain>
    </source>
</reference>
<dbReference type="PANTHER" id="PTHR30087:SF0">
    <property type="entry name" value="INNER MEMBRANE PROTEIN"/>
    <property type="match status" value="1"/>
</dbReference>
<proteinExistence type="predicted"/>
<dbReference type="AlphaFoldDB" id="A0A316FY53"/>
<dbReference type="Proteomes" id="UP000245790">
    <property type="component" value="Unassembled WGS sequence"/>
</dbReference>
<dbReference type="OrthoDB" id="495783at2"/>
<accession>A0A316FY53</accession>
<evidence type="ECO:0000313" key="1">
    <source>
        <dbReference type="EMBL" id="PWK53343.1"/>
    </source>
</evidence>
<dbReference type="EMBL" id="QGGU01000003">
    <property type="protein sequence ID" value="PWK53343.1"/>
    <property type="molecule type" value="Genomic_DNA"/>
</dbReference>
<protein>
    <submittedName>
        <fullName evidence="1">Uncharacterized protein YbbK (DUF523 family)</fullName>
    </submittedName>
</protein>
<dbReference type="InterPro" id="IPR007553">
    <property type="entry name" value="2-thiour_desulf"/>
</dbReference>